<protein>
    <recommendedName>
        <fullName evidence="8">DNA 3'-5' helicase</fullName>
        <ecNumber evidence="8">5.6.2.4</ecNumber>
    </recommendedName>
</protein>
<dbReference type="EC" id="5.6.2.4" evidence="8"/>
<evidence type="ECO:0000256" key="9">
    <source>
        <dbReference type="ARBA" id="ARBA00048988"/>
    </source>
</evidence>
<evidence type="ECO:0000256" key="5">
    <source>
        <dbReference type="ARBA" id="ARBA00022840"/>
    </source>
</evidence>
<dbReference type="PANTHER" id="PTHR11070:SF3">
    <property type="entry name" value="DNA 3'-5' HELICASE"/>
    <property type="match status" value="1"/>
</dbReference>
<dbReference type="CDD" id="cd17932">
    <property type="entry name" value="DEXQc_UvrD"/>
    <property type="match status" value="1"/>
</dbReference>
<evidence type="ECO:0000256" key="2">
    <source>
        <dbReference type="ARBA" id="ARBA00022741"/>
    </source>
</evidence>
<evidence type="ECO:0000256" key="6">
    <source>
        <dbReference type="ARBA" id="ARBA00023235"/>
    </source>
</evidence>
<evidence type="ECO:0000259" key="11">
    <source>
        <dbReference type="PROSITE" id="PS51198"/>
    </source>
</evidence>
<dbReference type="GO" id="GO:0043138">
    <property type="term" value="F:3'-5' DNA helicase activity"/>
    <property type="evidence" value="ECO:0007669"/>
    <property type="project" value="UniProtKB-EC"/>
</dbReference>
<dbReference type="SUPFAM" id="SSF52540">
    <property type="entry name" value="P-loop containing nucleoside triphosphate hydrolases"/>
    <property type="match status" value="1"/>
</dbReference>
<dbReference type="Gene3D" id="3.40.50.300">
    <property type="entry name" value="P-loop containing nucleotide triphosphate hydrolases"/>
    <property type="match status" value="2"/>
</dbReference>
<dbReference type="EMBL" id="JAMQQD010000003">
    <property type="protein sequence ID" value="MCW7515694.1"/>
    <property type="molecule type" value="Genomic_DNA"/>
</dbReference>
<organism evidence="13 14">
    <name type="scientific">Leptospira levettii</name>
    <dbReference type="NCBI Taxonomy" id="2023178"/>
    <lineage>
        <taxon>Bacteria</taxon>
        <taxon>Pseudomonadati</taxon>
        <taxon>Spirochaetota</taxon>
        <taxon>Spirochaetia</taxon>
        <taxon>Leptospirales</taxon>
        <taxon>Leptospiraceae</taxon>
        <taxon>Leptospira</taxon>
    </lineage>
</organism>
<comment type="caution">
    <text evidence="13">The sequence shown here is derived from an EMBL/GenBank/DDBJ whole genome shotgun (WGS) entry which is preliminary data.</text>
</comment>
<evidence type="ECO:0000259" key="12">
    <source>
        <dbReference type="PROSITE" id="PS51217"/>
    </source>
</evidence>
<dbReference type="InterPro" id="IPR014017">
    <property type="entry name" value="DNA_helicase_UvrD-like_C"/>
</dbReference>
<keyword evidence="6" id="KW-0413">Isomerase</keyword>
<evidence type="ECO:0000313" key="14">
    <source>
        <dbReference type="Proteomes" id="UP001209694"/>
    </source>
</evidence>
<accession>A0AAW5VA16</accession>
<proteinExistence type="inferred from homology"/>
<comment type="catalytic activity">
    <reaction evidence="9">
        <text>ATP + H2O = ADP + phosphate + H(+)</text>
        <dbReference type="Rhea" id="RHEA:13065"/>
        <dbReference type="ChEBI" id="CHEBI:15377"/>
        <dbReference type="ChEBI" id="CHEBI:15378"/>
        <dbReference type="ChEBI" id="CHEBI:30616"/>
        <dbReference type="ChEBI" id="CHEBI:43474"/>
        <dbReference type="ChEBI" id="CHEBI:456216"/>
        <dbReference type="EC" id="5.6.2.4"/>
    </reaction>
</comment>
<sequence length="664" mass="75945">MDQELNDAQRQVVLAEKGPILVVAGAGTGKTNTLVHKLAHLVKSGTNPESILLLTFTRRAAKEMLGRASGILDNRMMSVRGGTFHSFCHHFLRKFASVISLDSNFTILDEEDTVGFVGMAREQVVTTGTKMRFPKKETLAEIFSSCFNLQISLEKYLQKEYPMFLGITKEIQEIKTKFVDLKAKHNSLDFDDLLEFTRKILVSDERIRQKMSSTYEYILVDEYQDTNKIQAHIACLLASIHQNILVVGDDAQCIYGFRGASVHNMLDFPKIFPNTQTIQLTKNYRSVQPVLNLANAVLEKSSENYKKNLIAATQKQSLPPYLVTIESVEEEAEWMAEKILELYEEGFPLSQMVVLFRSGFSSHLLEVQLNAKKIPYRKFGGKRFLDLAHVKDVIAYLKVVENPRDILSWNRILLLEEHIGKKYSQILYKRLESNQFEWKNDPNFFLGLPEITKQSFSKLMGCLDSLSPVQQSTNKVLESILTHYIPVLEVNYDDSEKRKQDLDSLLLLSKNETQLSDYLSNLILNPVEGKLIGNSDESKDEYLTLSTIHSAKGLEWKVVFTMQVVEGNLPNHRIRTTEELEEERRLLYVAVTRAKDLLFLTNPAFNDKNHFTSVSRFLSDLDKELKLYETLEPKNIANAKNNGKVQENNPPSTSFQNIQNYFLN</sequence>
<dbReference type="InterPro" id="IPR014016">
    <property type="entry name" value="UvrD-like_ATP-bd"/>
</dbReference>
<dbReference type="GO" id="GO:0005829">
    <property type="term" value="C:cytosol"/>
    <property type="evidence" value="ECO:0007669"/>
    <property type="project" value="TreeGrafter"/>
</dbReference>
<dbReference type="Pfam" id="PF00580">
    <property type="entry name" value="UvrD-helicase"/>
    <property type="match status" value="1"/>
</dbReference>
<dbReference type="Proteomes" id="UP001209694">
    <property type="component" value="Unassembled WGS sequence"/>
</dbReference>
<feature type="binding site" evidence="10">
    <location>
        <begin position="24"/>
        <end position="31"/>
    </location>
    <ligand>
        <name>ATP</name>
        <dbReference type="ChEBI" id="CHEBI:30616"/>
    </ligand>
</feature>
<name>A0AAW5VA16_9LEPT</name>
<feature type="domain" description="UvrD-like helicase C-terminal" evidence="12">
    <location>
        <begin position="288"/>
        <end position="553"/>
    </location>
</feature>
<evidence type="ECO:0000256" key="7">
    <source>
        <dbReference type="ARBA" id="ARBA00034617"/>
    </source>
</evidence>
<evidence type="ECO:0000256" key="3">
    <source>
        <dbReference type="ARBA" id="ARBA00022801"/>
    </source>
</evidence>
<dbReference type="InterPro" id="IPR013986">
    <property type="entry name" value="DExx_box_DNA_helicase_dom_sf"/>
</dbReference>
<evidence type="ECO:0000256" key="1">
    <source>
        <dbReference type="ARBA" id="ARBA00009922"/>
    </source>
</evidence>
<evidence type="ECO:0000313" key="13">
    <source>
        <dbReference type="EMBL" id="MCW7515694.1"/>
    </source>
</evidence>
<comment type="similarity">
    <text evidence="1">Belongs to the helicase family. UvrD subfamily.</text>
</comment>
<evidence type="ECO:0000256" key="4">
    <source>
        <dbReference type="ARBA" id="ARBA00022806"/>
    </source>
</evidence>
<evidence type="ECO:0000256" key="10">
    <source>
        <dbReference type="PROSITE-ProRule" id="PRU00560"/>
    </source>
</evidence>
<reference evidence="13" key="1">
    <citation type="submission" date="2022-06" db="EMBL/GenBank/DDBJ databases">
        <title>Leptospira isolates from biofilms formed at urban environments.</title>
        <authorList>
            <person name="Ribeiro P.S."/>
            <person name="Sousa T."/>
            <person name="Carvalho N."/>
            <person name="Aburjaile F."/>
            <person name="Neves F."/>
            <person name="Oliveira D."/>
            <person name="Blanco L."/>
            <person name="Lima J."/>
            <person name="Costa F."/>
            <person name="Brenig B."/>
            <person name="Soares S."/>
            <person name="Ramos R."/>
            <person name="Goes-Neto A."/>
            <person name="Matiuzzi M."/>
            <person name="Azevedo V."/>
            <person name="Ristow P."/>
        </authorList>
    </citation>
    <scope>NUCLEOTIDE SEQUENCE</scope>
    <source>
        <strain evidence="13">VSF7</strain>
    </source>
</reference>
<keyword evidence="4 10" id="KW-0347">Helicase</keyword>
<dbReference type="GO" id="GO:0016787">
    <property type="term" value="F:hydrolase activity"/>
    <property type="evidence" value="ECO:0007669"/>
    <property type="project" value="UniProtKB-UniRule"/>
</dbReference>
<dbReference type="GO" id="GO:0000725">
    <property type="term" value="P:recombinational repair"/>
    <property type="evidence" value="ECO:0007669"/>
    <property type="project" value="TreeGrafter"/>
</dbReference>
<keyword evidence="3 10" id="KW-0378">Hydrolase</keyword>
<comment type="catalytic activity">
    <reaction evidence="7">
        <text>Couples ATP hydrolysis with the unwinding of duplex DNA by translocating in the 3'-5' direction.</text>
        <dbReference type="EC" id="5.6.2.4"/>
    </reaction>
</comment>
<evidence type="ECO:0000256" key="8">
    <source>
        <dbReference type="ARBA" id="ARBA00034808"/>
    </source>
</evidence>
<feature type="domain" description="UvrD-like helicase ATP-binding" evidence="11">
    <location>
        <begin position="3"/>
        <end position="287"/>
    </location>
</feature>
<keyword evidence="2 10" id="KW-0547">Nucleotide-binding</keyword>
<dbReference type="GO" id="GO:0003677">
    <property type="term" value="F:DNA binding"/>
    <property type="evidence" value="ECO:0007669"/>
    <property type="project" value="InterPro"/>
</dbReference>
<dbReference type="Pfam" id="PF13361">
    <property type="entry name" value="UvrD_C"/>
    <property type="match status" value="1"/>
</dbReference>
<dbReference type="Gene3D" id="1.10.486.10">
    <property type="entry name" value="PCRA, domain 4"/>
    <property type="match status" value="1"/>
</dbReference>
<dbReference type="GO" id="GO:0005524">
    <property type="term" value="F:ATP binding"/>
    <property type="evidence" value="ECO:0007669"/>
    <property type="project" value="UniProtKB-UniRule"/>
</dbReference>
<dbReference type="RefSeq" id="WP_265356108.1">
    <property type="nucleotide sequence ID" value="NZ_JAMQPS010000002.1"/>
</dbReference>
<dbReference type="PROSITE" id="PS51198">
    <property type="entry name" value="UVRD_HELICASE_ATP_BIND"/>
    <property type="match status" value="1"/>
</dbReference>
<dbReference type="PANTHER" id="PTHR11070">
    <property type="entry name" value="UVRD / RECB / PCRA DNA HELICASE FAMILY MEMBER"/>
    <property type="match status" value="1"/>
</dbReference>
<gene>
    <name evidence="13" type="ORF">ND810_11060</name>
</gene>
<dbReference type="PROSITE" id="PS51217">
    <property type="entry name" value="UVRD_HELICASE_CTER"/>
    <property type="match status" value="1"/>
</dbReference>
<dbReference type="AlphaFoldDB" id="A0AAW5VA16"/>
<dbReference type="Gene3D" id="1.10.10.160">
    <property type="match status" value="1"/>
</dbReference>
<keyword evidence="5 10" id="KW-0067">ATP-binding</keyword>
<dbReference type="InterPro" id="IPR027417">
    <property type="entry name" value="P-loop_NTPase"/>
</dbReference>
<dbReference type="InterPro" id="IPR000212">
    <property type="entry name" value="DNA_helicase_UvrD/REP"/>
</dbReference>